<evidence type="ECO:0000313" key="2">
    <source>
        <dbReference type="Proteomes" id="UP001162992"/>
    </source>
</evidence>
<dbReference type="Proteomes" id="UP001162992">
    <property type="component" value="Chromosome 3"/>
</dbReference>
<evidence type="ECO:0000313" key="1">
    <source>
        <dbReference type="EMBL" id="KAJ7563500.1"/>
    </source>
</evidence>
<organism evidence="1 2">
    <name type="scientific">Diphasiastrum complanatum</name>
    <name type="common">Issler's clubmoss</name>
    <name type="synonym">Lycopodium complanatum</name>
    <dbReference type="NCBI Taxonomy" id="34168"/>
    <lineage>
        <taxon>Eukaryota</taxon>
        <taxon>Viridiplantae</taxon>
        <taxon>Streptophyta</taxon>
        <taxon>Embryophyta</taxon>
        <taxon>Tracheophyta</taxon>
        <taxon>Lycopodiopsida</taxon>
        <taxon>Lycopodiales</taxon>
        <taxon>Lycopodiaceae</taxon>
        <taxon>Lycopodioideae</taxon>
        <taxon>Diphasiastrum</taxon>
    </lineage>
</organism>
<protein>
    <submittedName>
        <fullName evidence="1">Uncharacterized protein</fullName>
    </submittedName>
</protein>
<gene>
    <name evidence="1" type="ORF">O6H91_03G113100</name>
</gene>
<proteinExistence type="predicted"/>
<name>A0ACC2EAX3_DIPCM</name>
<reference evidence="2" key="1">
    <citation type="journal article" date="2024" name="Proc. Natl. Acad. Sci. U.S.A.">
        <title>Extraordinary preservation of gene collinearity over three hundred million years revealed in homosporous lycophytes.</title>
        <authorList>
            <person name="Li C."/>
            <person name="Wickell D."/>
            <person name="Kuo L.Y."/>
            <person name="Chen X."/>
            <person name="Nie B."/>
            <person name="Liao X."/>
            <person name="Peng D."/>
            <person name="Ji J."/>
            <person name="Jenkins J."/>
            <person name="Williams M."/>
            <person name="Shu S."/>
            <person name="Plott C."/>
            <person name="Barry K."/>
            <person name="Rajasekar S."/>
            <person name="Grimwood J."/>
            <person name="Han X."/>
            <person name="Sun S."/>
            <person name="Hou Z."/>
            <person name="He W."/>
            <person name="Dai G."/>
            <person name="Sun C."/>
            <person name="Schmutz J."/>
            <person name="Leebens-Mack J.H."/>
            <person name="Li F.W."/>
            <person name="Wang L."/>
        </authorList>
    </citation>
    <scope>NUCLEOTIDE SEQUENCE [LARGE SCALE GENOMIC DNA]</scope>
    <source>
        <strain evidence="2">cv. PW_Plant_1</strain>
    </source>
</reference>
<keyword evidence="2" id="KW-1185">Reference proteome</keyword>
<sequence length="1573" mass="176722">MSTAQIFKFSQSQMGGLYSSSCFEFHTSPKDSSIYTRLKEWILFAIFAGCPQHLGASVAHLIFLVTLSLISLKKLITFWLDKRYNNGAGQKGPSITAPRSKPHLVQINSLFKSTFFICLIMSLGYMGLVVWRAWVAFLEPVSYVEQLFSATEALAWIAFTMILWHEKIHCALRHPSVIRIWWVFHFLFSAAGLNSALWRFFNGIDVSNDNQLTMDDAFAVPTFLATLFLLVVAIKGKTGVFENGQFDGLREPLVKQGAIEGIHESVPVTGYATASLFSRAIWQWINPLLRNGSKNTLQIDEIPTLSPDDRAESMSALFQSRWSKNPGIHAVRSTLFRCFWPQLLFTGFVALVRVLVMYVGPVLIQRFVDYTSGKGDSVYEGYYLVLLLLSAKSIEVLASHQYNFHSQKLGMNIRTAIITAVYRKGLRLSNSSRQAHGVGQIVNYMVVDGQQLSDVILQLHNLWVLPLQVCVALGILYSVLGTPMFAGFVVMITVVSINFYCSKQQRRFQTEVMKQRDERMKATTEVLNFMKIIKFQAWEEHFRQRIESFRRIEYSWLTKFMISVASNIFVLWICPTVVSTVTFAACILLKRELTPGRVFTATATFRILQEPIRLFPQSLISISQALVSLDRLDRYMRSGELDTAAAEKLPADPASAVSVENGCFSWEEEETNPVLSNIDVNVKPGWLVTIVGAVGSGKSSMLAALLGEMHKISGKVRTHGTTAYVSQGAWIQNGTIEDNILFGQPMDRERYKKTMSVCALEPDMGLMEYGDQTEIGERGINLSGGQKQRIQLARAVYQDSDIYLLDDIFSAVDAHTGSKLFKECVRGILRRKTILLVTHQVEFLHGADLILVMRDGKIVQSGTYRELLKGGTDLDTLVAAHKDAMASIQSDSSSHNNPQTLEMQDWEVESSEACDINYIATLIEDSTNPNHTCTNQKRSPTKALSFSNRNSFKSQSATTLSHQHEPPSDNSRQNSGSKKGSSKLIDDEKREAGRVGWRIYWLYLTKAFGWPLLFLLIFVQAVWQVLLVSSDYWLANETSVDQQKDFDSSRFISVYFWIASGTWVCVIIRTILVTTLGLKTAQTFYLDMLRRIFRAPMAFFDTTPSGRILSRSSTDQTTLDVILPFFCGGSLALYFATIGVVVVTCQVTWPIIFVIAPLGWLYLSYQAYFIVTSRELTRLDSITKAPVIHHFSETVAGLMTIRCFQKQEQFIKANLDRVNTNIRMDFHNNAANEWLGYRVEMTGTIVLCSTALLFVALPLNMIKPELVGLSLSYGLALNACLYWSIWLTCNVENKMVSVERIRQYTEIESEAPLVIMECRPPQEWPPEGTITMIDLQLRYRTNTPLVLKGISLSITGGQKVGVVGRTGSGKSTLVQALFRLVEPSGGQILIDGIDITKIGLSDLRSRFGIIPQEPTMFEGTIRSNIDPLDQYTEDEIWEGLEKCQLADIVKQKPEKLDSSVVDNGDNWSVGQKQLFSLGRALLKRSRILFLDEATASVDSQTDGVIQKTIRDEFATSTVISIAHRIPSVMDSDFVLVMDAGKVKEFDRPARLLEQPKSVFSALVREYTSRSGKS</sequence>
<accession>A0ACC2EAX3</accession>
<dbReference type="EMBL" id="CM055094">
    <property type="protein sequence ID" value="KAJ7563500.1"/>
    <property type="molecule type" value="Genomic_DNA"/>
</dbReference>
<comment type="caution">
    <text evidence="1">The sequence shown here is derived from an EMBL/GenBank/DDBJ whole genome shotgun (WGS) entry which is preliminary data.</text>
</comment>